<evidence type="ECO:0008006" key="3">
    <source>
        <dbReference type="Google" id="ProtNLM"/>
    </source>
</evidence>
<dbReference type="InterPro" id="IPR032675">
    <property type="entry name" value="LRR_dom_sf"/>
</dbReference>
<reference evidence="1" key="1">
    <citation type="submission" date="2023-03" db="EMBL/GenBank/DDBJ databases">
        <title>Massive genome expansion in bonnet fungi (Mycena s.s.) driven by repeated elements and novel gene families across ecological guilds.</title>
        <authorList>
            <consortium name="Lawrence Berkeley National Laboratory"/>
            <person name="Harder C.B."/>
            <person name="Miyauchi S."/>
            <person name="Viragh M."/>
            <person name="Kuo A."/>
            <person name="Thoen E."/>
            <person name="Andreopoulos B."/>
            <person name="Lu D."/>
            <person name="Skrede I."/>
            <person name="Drula E."/>
            <person name="Henrissat B."/>
            <person name="Morin E."/>
            <person name="Kohler A."/>
            <person name="Barry K."/>
            <person name="LaButti K."/>
            <person name="Morin E."/>
            <person name="Salamov A."/>
            <person name="Lipzen A."/>
            <person name="Mereny Z."/>
            <person name="Hegedus B."/>
            <person name="Baldrian P."/>
            <person name="Stursova M."/>
            <person name="Weitz H."/>
            <person name="Taylor A."/>
            <person name="Grigoriev I.V."/>
            <person name="Nagy L.G."/>
            <person name="Martin F."/>
            <person name="Kauserud H."/>
        </authorList>
    </citation>
    <scope>NUCLEOTIDE SEQUENCE</scope>
    <source>
        <strain evidence="1">CBHHK188m</strain>
    </source>
</reference>
<dbReference type="AlphaFoldDB" id="A0AAD7HBQ2"/>
<feature type="non-terminal residue" evidence="1">
    <location>
        <position position="1"/>
    </location>
</feature>
<name>A0AAD7HBQ2_9AGAR</name>
<evidence type="ECO:0000313" key="2">
    <source>
        <dbReference type="Proteomes" id="UP001215280"/>
    </source>
</evidence>
<protein>
    <recommendedName>
        <fullName evidence="3">F-box domain-containing protein</fullName>
    </recommendedName>
</protein>
<comment type="caution">
    <text evidence="1">The sequence shown here is derived from an EMBL/GenBank/DDBJ whole genome shotgun (WGS) entry which is preliminary data.</text>
</comment>
<gene>
    <name evidence="1" type="ORF">DFH07DRAFT_704892</name>
</gene>
<dbReference type="SUPFAM" id="SSF52047">
    <property type="entry name" value="RNI-like"/>
    <property type="match status" value="1"/>
</dbReference>
<dbReference type="EMBL" id="JARJLG010000335">
    <property type="protein sequence ID" value="KAJ7716223.1"/>
    <property type="molecule type" value="Genomic_DNA"/>
</dbReference>
<keyword evidence="2" id="KW-1185">Reference proteome</keyword>
<feature type="non-terminal residue" evidence="1">
    <location>
        <position position="303"/>
    </location>
</feature>
<sequence>LTLPPEITGQIFLHYVHNPYIGRTGEGAHNPLLLAGVCRSWRDICLSLHSLWSSLRIYPQDHSHSSLISLLGRWLPRAGSHLLDLELFRLSASTSAILSSLSAYSPRWRSLHLTMQTPSSLPEDRHIKGRIPHLSKLDLDVLEPYLGRPVTMFSHAPKLREVRLSAYSARPEWITLPWIQLTQLEFGCSLSGCLRVLAQTPHLEVLMVFITLMDRDPPPPIPQTLAHLRTLRYPRAHHGMLLDYLTLPALRTLELKCLEKEGCPRMRSLGVRSSWSLRSIHLVDMTSEIYMSCLWSLPSVEEV</sequence>
<proteinExistence type="predicted"/>
<organism evidence="1 2">
    <name type="scientific">Mycena maculata</name>
    <dbReference type="NCBI Taxonomy" id="230809"/>
    <lineage>
        <taxon>Eukaryota</taxon>
        <taxon>Fungi</taxon>
        <taxon>Dikarya</taxon>
        <taxon>Basidiomycota</taxon>
        <taxon>Agaricomycotina</taxon>
        <taxon>Agaricomycetes</taxon>
        <taxon>Agaricomycetidae</taxon>
        <taxon>Agaricales</taxon>
        <taxon>Marasmiineae</taxon>
        <taxon>Mycenaceae</taxon>
        <taxon>Mycena</taxon>
    </lineage>
</organism>
<dbReference type="Proteomes" id="UP001215280">
    <property type="component" value="Unassembled WGS sequence"/>
</dbReference>
<dbReference type="Gene3D" id="3.80.10.10">
    <property type="entry name" value="Ribonuclease Inhibitor"/>
    <property type="match status" value="1"/>
</dbReference>
<evidence type="ECO:0000313" key="1">
    <source>
        <dbReference type="EMBL" id="KAJ7716223.1"/>
    </source>
</evidence>
<accession>A0AAD7HBQ2</accession>